<evidence type="ECO:0000313" key="3">
    <source>
        <dbReference type="Proteomes" id="UP001275084"/>
    </source>
</evidence>
<dbReference type="Proteomes" id="UP001275084">
    <property type="component" value="Unassembled WGS sequence"/>
</dbReference>
<dbReference type="EMBL" id="JAUIQD010000002">
    <property type="protein sequence ID" value="KAK3358665.1"/>
    <property type="molecule type" value="Genomic_DNA"/>
</dbReference>
<protein>
    <submittedName>
        <fullName evidence="2">Uncharacterized protein</fullName>
    </submittedName>
</protein>
<organism evidence="2 3">
    <name type="scientific">Lasiosphaeria hispida</name>
    <dbReference type="NCBI Taxonomy" id="260671"/>
    <lineage>
        <taxon>Eukaryota</taxon>
        <taxon>Fungi</taxon>
        <taxon>Dikarya</taxon>
        <taxon>Ascomycota</taxon>
        <taxon>Pezizomycotina</taxon>
        <taxon>Sordariomycetes</taxon>
        <taxon>Sordariomycetidae</taxon>
        <taxon>Sordariales</taxon>
        <taxon>Lasiosphaeriaceae</taxon>
        <taxon>Lasiosphaeria</taxon>
    </lineage>
</organism>
<comment type="caution">
    <text evidence="2">The sequence shown here is derived from an EMBL/GenBank/DDBJ whole genome shotgun (WGS) entry which is preliminary data.</text>
</comment>
<evidence type="ECO:0000313" key="2">
    <source>
        <dbReference type="EMBL" id="KAK3358665.1"/>
    </source>
</evidence>
<gene>
    <name evidence="2" type="ORF">B0T25DRAFT_72758</name>
</gene>
<feature type="region of interest" description="Disordered" evidence="1">
    <location>
        <begin position="1"/>
        <end position="34"/>
    </location>
</feature>
<dbReference type="AlphaFoldDB" id="A0AAJ0HNR1"/>
<evidence type="ECO:0000256" key="1">
    <source>
        <dbReference type="SAM" id="MobiDB-lite"/>
    </source>
</evidence>
<feature type="compositionally biased region" description="Basic and acidic residues" evidence="1">
    <location>
        <begin position="1"/>
        <end position="17"/>
    </location>
</feature>
<sequence length="107" mass="11658">MSRSESTKQKLKEEAESHIATMDDVQLAPDETTGTDDFKYEKYPNICGVVVDRSSGSGWVQISGGGKPTTKITIGPGEYGFQFAAIPDGQSCMLYSCPTVWWILPCS</sequence>
<proteinExistence type="predicted"/>
<name>A0AAJ0HNR1_9PEZI</name>
<reference evidence="2" key="1">
    <citation type="journal article" date="2023" name="Mol. Phylogenet. Evol.">
        <title>Genome-scale phylogeny and comparative genomics of the fungal order Sordariales.</title>
        <authorList>
            <person name="Hensen N."/>
            <person name="Bonometti L."/>
            <person name="Westerberg I."/>
            <person name="Brannstrom I.O."/>
            <person name="Guillou S."/>
            <person name="Cros-Aarteil S."/>
            <person name="Calhoun S."/>
            <person name="Haridas S."/>
            <person name="Kuo A."/>
            <person name="Mondo S."/>
            <person name="Pangilinan J."/>
            <person name="Riley R."/>
            <person name="LaButti K."/>
            <person name="Andreopoulos B."/>
            <person name="Lipzen A."/>
            <person name="Chen C."/>
            <person name="Yan M."/>
            <person name="Daum C."/>
            <person name="Ng V."/>
            <person name="Clum A."/>
            <person name="Steindorff A."/>
            <person name="Ohm R.A."/>
            <person name="Martin F."/>
            <person name="Silar P."/>
            <person name="Natvig D.O."/>
            <person name="Lalanne C."/>
            <person name="Gautier V."/>
            <person name="Ament-Velasquez S.L."/>
            <person name="Kruys A."/>
            <person name="Hutchinson M.I."/>
            <person name="Powell A.J."/>
            <person name="Barry K."/>
            <person name="Miller A.N."/>
            <person name="Grigoriev I.V."/>
            <person name="Debuchy R."/>
            <person name="Gladieux P."/>
            <person name="Hiltunen Thoren M."/>
            <person name="Johannesson H."/>
        </authorList>
    </citation>
    <scope>NUCLEOTIDE SEQUENCE</scope>
    <source>
        <strain evidence="2">CBS 955.72</strain>
    </source>
</reference>
<accession>A0AAJ0HNR1</accession>
<keyword evidence="3" id="KW-1185">Reference proteome</keyword>
<reference evidence="2" key="2">
    <citation type="submission" date="2023-06" db="EMBL/GenBank/DDBJ databases">
        <authorList>
            <consortium name="Lawrence Berkeley National Laboratory"/>
            <person name="Haridas S."/>
            <person name="Hensen N."/>
            <person name="Bonometti L."/>
            <person name="Westerberg I."/>
            <person name="Brannstrom I.O."/>
            <person name="Guillou S."/>
            <person name="Cros-Aarteil S."/>
            <person name="Calhoun S."/>
            <person name="Kuo A."/>
            <person name="Mondo S."/>
            <person name="Pangilinan J."/>
            <person name="Riley R."/>
            <person name="Labutti K."/>
            <person name="Andreopoulos B."/>
            <person name="Lipzen A."/>
            <person name="Chen C."/>
            <person name="Yanf M."/>
            <person name="Daum C."/>
            <person name="Ng V."/>
            <person name="Clum A."/>
            <person name="Steindorff A."/>
            <person name="Ohm R."/>
            <person name="Martin F."/>
            <person name="Silar P."/>
            <person name="Natvig D."/>
            <person name="Lalanne C."/>
            <person name="Gautier V."/>
            <person name="Ament-Velasquez S.L."/>
            <person name="Kruys A."/>
            <person name="Hutchinson M.I."/>
            <person name="Powell A.J."/>
            <person name="Barry K."/>
            <person name="Miller A.N."/>
            <person name="Grigoriev I.V."/>
            <person name="Debuchy R."/>
            <person name="Gladieux P."/>
            <person name="Thoren M.H."/>
            <person name="Johannesson H."/>
        </authorList>
    </citation>
    <scope>NUCLEOTIDE SEQUENCE</scope>
    <source>
        <strain evidence="2">CBS 955.72</strain>
    </source>
</reference>